<dbReference type="AlphaFoldDB" id="A0A1M7IQZ7"/>
<dbReference type="OrthoDB" id="6196975at2"/>
<name>A0A1M7IQZ7_9BACI</name>
<feature type="domain" description="Periplasmic binding protein" evidence="4">
    <location>
        <begin position="57"/>
        <end position="309"/>
    </location>
</feature>
<dbReference type="InterPro" id="IPR028082">
    <property type="entry name" value="Peripla_BP_I"/>
</dbReference>
<gene>
    <name evidence="5" type="ORF">SAMN05216179_0129</name>
</gene>
<dbReference type="GO" id="GO:0030246">
    <property type="term" value="F:carbohydrate binding"/>
    <property type="evidence" value="ECO:0007669"/>
    <property type="project" value="UniProtKB-ARBA"/>
</dbReference>
<evidence type="ECO:0000313" key="5">
    <source>
        <dbReference type="EMBL" id="SHM43234.1"/>
    </source>
</evidence>
<dbReference type="GO" id="GO:0030313">
    <property type="term" value="C:cell envelope"/>
    <property type="evidence" value="ECO:0007669"/>
    <property type="project" value="UniProtKB-SubCell"/>
</dbReference>
<dbReference type="Proteomes" id="UP000184184">
    <property type="component" value="Unassembled WGS sequence"/>
</dbReference>
<dbReference type="SUPFAM" id="SSF53822">
    <property type="entry name" value="Periplasmic binding protein-like I"/>
    <property type="match status" value="1"/>
</dbReference>
<evidence type="ECO:0000256" key="1">
    <source>
        <dbReference type="ARBA" id="ARBA00004196"/>
    </source>
</evidence>
<evidence type="ECO:0000256" key="2">
    <source>
        <dbReference type="ARBA" id="ARBA00007639"/>
    </source>
</evidence>
<proteinExistence type="inferred from homology"/>
<accession>A0A1M7IQZ7</accession>
<protein>
    <submittedName>
        <fullName evidence="5">Ribose transport system substrate-binding protein</fullName>
    </submittedName>
</protein>
<evidence type="ECO:0000256" key="3">
    <source>
        <dbReference type="ARBA" id="ARBA00022729"/>
    </source>
</evidence>
<dbReference type="EMBL" id="FRCZ01000001">
    <property type="protein sequence ID" value="SHM43234.1"/>
    <property type="molecule type" value="Genomic_DNA"/>
</dbReference>
<dbReference type="PANTHER" id="PTHR46847:SF1">
    <property type="entry name" value="D-ALLOSE-BINDING PERIPLASMIC PROTEIN-RELATED"/>
    <property type="match status" value="1"/>
</dbReference>
<evidence type="ECO:0000313" key="6">
    <source>
        <dbReference type="Proteomes" id="UP000184184"/>
    </source>
</evidence>
<dbReference type="RefSeq" id="WP_073198695.1">
    <property type="nucleotide sequence ID" value="NZ_FRCZ01000001.1"/>
</dbReference>
<sequence>MNKWLMILVLTVFSASMLFSFYRIYLIYKPTMTTLQEIEAYTNPVFDDVPKKRITLIIPGIRQEQMALVEKEALASAEALHVHLDIKRTLNETAQELVKEVEVAISSKTDGIILYGVDDLNVRQVINKATKKGIAVITIGNDVPNSLRKTYIGSNHQFSGKIMANTIMEKLDHKGSVGIIGDYQTSFMNTHRLLGMNQSFQEYPSIEVIYPLASNQDRIWTAPEQTNEVLNQYPAIDAFIVLNGNEVSKVVSTIKSRVNKQKHLIYSFDATEEVRELMEESEVEIAIAHDYQQIGAKSMDLMTQWLAAEELPLPMEKYTSIHIIDELDAKEGVASE</sequence>
<reference evidence="5 6" key="1">
    <citation type="submission" date="2016-11" db="EMBL/GenBank/DDBJ databases">
        <authorList>
            <person name="Jaros S."/>
            <person name="Januszkiewicz K."/>
            <person name="Wedrychowicz H."/>
        </authorList>
    </citation>
    <scope>NUCLEOTIDE SEQUENCE [LARGE SCALE GENOMIC DNA]</scope>
    <source>
        <strain evidence="5 6">CGMCC 1.10681</strain>
    </source>
</reference>
<evidence type="ECO:0000259" key="4">
    <source>
        <dbReference type="Pfam" id="PF13407"/>
    </source>
</evidence>
<keyword evidence="6" id="KW-1185">Reference proteome</keyword>
<dbReference type="Pfam" id="PF13407">
    <property type="entry name" value="Peripla_BP_4"/>
    <property type="match status" value="1"/>
</dbReference>
<comment type="similarity">
    <text evidence="2">Belongs to the bacterial solute-binding protein 2 family.</text>
</comment>
<organism evidence="5 6">
    <name type="scientific">Gracilibacillus kekensis</name>
    <dbReference type="NCBI Taxonomy" id="1027249"/>
    <lineage>
        <taxon>Bacteria</taxon>
        <taxon>Bacillati</taxon>
        <taxon>Bacillota</taxon>
        <taxon>Bacilli</taxon>
        <taxon>Bacillales</taxon>
        <taxon>Bacillaceae</taxon>
        <taxon>Gracilibacillus</taxon>
    </lineage>
</organism>
<dbReference type="Gene3D" id="3.40.50.2300">
    <property type="match status" value="2"/>
</dbReference>
<dbReference type="STRING" id="1027249.SAMN05216179_0129"/>
<comment type="subcellular location">
    <subcellularLocation>
        <location evidence="1">Cell envelope</location>
    </subcellularLocation>
</comment>
<dbReference type="InterPro" id="IPR025997">
    <property type="entry name" value="SBP_2_dom"/>
</dbReference>
<dbReference type="PANTHER" id="PTHR46847">
    <property type="entry name" value="D-ALLOSE-BINDING PERIPLASMIC PROTEIN-RELATED"/>
    <property type="match status" value="1"/>
</dbReference>
<keyword evidence="3" id="KW-0732">Signal</keyword>